<gene>
    <name evidence="1" type="ordered locus">Tbis_0391</name>
</gene>
<organism evidence="1 2">
    <name type="scientific">Thermobispora bispora (strain ATCC 19993 / DSM 43833 / CBS 139.67 / JCM 10125 / KCTC 9307 / NBRC 14880 / R51)</name>
    <dbReference type="NCBI Taxonomy" id="469371"/>
    <lineage>
        <taxon>Bacteria</taxon>
        <taxon>Bacillati</taxon>
        <taxon>Actinomycetota</taxon>
        <taxon>Actinomycetes</taxon>
        <taxon>Streptosporangiales</taxon>
        <taxon>Streptosporangiaceae</taxon>
        <taxon>Thermobispora</taxon>
    </lineage>
</organism>
<keyword evidence="2" id="KW-1185">Reference proteome</keyword>
<dbReference type="AlphaFoldDB" id="D6Y465"/>
<dbReference type="RefSeq" id="WP_013130652.1">
    <property type="nucleotide sequence ID" value="NC_014165.1"/>
</dbReference>
<evidence type="ECO:0000313" key="2">
    <source>
        <dbReference type="Proteomes" id="UP000006640"/>
    </source>
</evidence>
<evidence type="ECO:0000313" key="1">
    <source>
        <dbReference type="EMBL" id="ADG87119.1"/>
    </source>
</evidence>
<accession>D6Y465</accession>
<dbReference type="HOGENOM" id="CLU_2669868_0_0_11"/>
<protein>
    <submittedName>
        <fullName evidence="1">Uncharacterized protein</fullName>
    </submittedName>
</protein>
<dbReference type="Proteomes" id="UP000006640">
    <property type="component" value="Chromosome"/>
</dbReference>
<dbReference type="EMBL" id="CP001874">
    <property type="protein sequence ID" value="ADG87119.1"/>
    <property type="molecule type" value="Genomic_DNA"/>
</dbReference>
<proteinExistence type="predicted"/>
<dbReference type="STRING" id="469371.Tbis_0391"/>
<sequence length="75" mass="8701">MILNRPEFRGSYWITDDRDAREYAQFQGITTLDTADLLAEGVIENCCGTSEALRLLRRMQQEGRNVRIPRDLGQR</sequence>
<name>D6Y465_THEBD</name>
<dbReference type="KEGG" id="tbi:Tbis_0391"/>
<reference evidence="1 2" key="1">
    <citation type="submission" date="2010-01" db="EMBL/GenBank/DDBJ databases">
        <title>The complete genome of Thermobispora bispora DSM 43833.</title>
        <authorList>
            <consortium name="US DOE Joint Genome Institute (JGI-PGF)"/>
            <person name="Lucas S."/>
            <person name="Copeland A."/>
            <person name="Lapidus A."/>
            <person name="Glavina del Rio T."/>
            <person name="Dalin E."/>
            <person name="Tice H."/>
            <person name="Bruce D."/>
            <person name="Goodwin L."/>
            <person name="Pitluck S."/>
            <person name="Kyrpides N."/>
            <person name="Mavromatis K."/>
            <person name="Ivanova N."/>
            <person name="Mikhailova N."/>
            <person name="Chertkov O."/>
            <person name="Brettin T."/>
            <person name="Detter J.C."/>
            <person name="Han C."/>
            <person name="Larimer F."/>
            <person name="Land M."/>
            <person name="Hauser L."/>
            <person name="Markowitz V."/>
            <person name="Cheng J.-F."/>
            <person name="Hugenholtz P."/>
            <person name="Woyke T."/>
            <person name="Wu D."/>
            <person name="Jando M."/>
            <person name="Schneider S."/>
            <person name="Klenk H.-P."/>
            <person name="Eisen J.A."/>
        </authorList>
    </citation>
    <scope>NUCLEOTIDE SEQUENCE [LARGE SCALE GENOMIC DNA]</scope>
    <source>
        <strain evidence="2">ATCC 19993 / DSM 43833 / CBS 139.67 / JCM 10125 / KCTC 9307 / NBRC 14880 / R51</strain>
    </source>
</reference>